<evidence type="ECO:0000313" key="2">
    <source>
        <dbReference type="EMBL" id="MBW0554989.1"/>
    </source>
</evidence>
<gene>
    <name evidence="2" type="ORF">O181_094704</name>
</gene>
<feature type="compositionally biased region" description="Polar residues" evidence="1">
    <location>
        <begin position="74"/>
        <end position="86"/>
    </location>
</feature>
<reference evidence="2" key="1">
    <citation type="submission" date="2021-03" db="EMBL/GenBank/DDBJ databases">
        <title>Draft genome sequence of rust myrtle Austropuccinia psidii MF-1, a brazilian biotype.</title>
        <authorList>
            <person name="Quecine M.C."/>
            <person name="Pachon D.M.R."/>
            <person name="Bonatelli M.L."/>
            <person name="Correr F.H."/>
            <person name="Franceschini L.M."/>
            <person name="Leite T.F."/>
            <person name="Margarido G.R.A."/>
            <person name="Almeida C.A."/>
            <person name="Ferrarezi J.A."/>
            <person name="Labate C.A."/>
        </authorList>
    </citation>
    <scope>NUCLEOTIDE SEQUENCE</scope>
    <source>
        <strain evidence="2">MF-1</strain>
    </source>
</reference>
<feature type="region of interest" description="Disordered" evidence="1">
    <location>
        <begin position="67"/>
        <end position="114"/>
    </location>
</feature>
<comment type="caution">
    <text evidence="2">The sequence shown here is derived from an EMBL/GenBank/DDBJ whole genome shotgun (WGS) entry which is preliminary data.</text>
</comment>
<protein>
    <submittedName>
        <fullName evidence="2">Uncharacterized protein</fullName>
    </submittedName>
</protein>
<name>A0A9Q3PB22_9BASI</name>
<proteinExistence type="predicted"/>
<dbReference type="Proteomes" id="UP000765509">
    <property type="component" value="Unassembled WGS sequence"/>
</dbReference>
<feature type="compositionally biased region" description="Low complexity" evidence="1">
    <location>
        <begin position="17"/>
        <end position="30"/>
    </location>
</feature>
<sequence>MPQPLAGGHELLPTHQELSGSGEGIELLGGWRPSSCKERVKKIKNWLKNQSLLSIEEKKELEMTPALETKGPVVSNSSRSVQIKAQKTSEEAERSQDPLGQGQSQRQLGKTLPRRVQDPQIGAFSCGQCIQYSQDSYGIHSQRAGKDEQDFSTKIIDEIHFVKSSINLELGKFDAKLNKVILDMSELRRNDKNST</sequence>
<accession>A0A9Q3PB22</accession>
<feature type="compositionally biased region" description="Basic and acidic residues" evidence="1">
    <location>
        <begin position="87"/>
        <end position="96"/>
    </location>
</feature>
<keyword evidence="3" id="KW-1185">Reference proteome</keyword>
<feature type="region of interest" description="Disordered" evidence="1">
    <location>
        <begin position="1"/>
        <end position="31"/>
    </location>
</feature>
<evidence type="ECO:0000256" key="1">
    <source>
        <dbReference type="SAM" id="MobiDB-lite"/>
    </source>
</evidence>
<dbReference type="EMBL" id="AVOT02061838">
    <property type="protein sequence ID" value="MBW0554989.1"/>
    <property type="molecule type" value="Genomic_DNA"/>
</dbReference>
<evidence type="ECO:0000313" key="3">
    <source>
        <dbReference type="Proteomes" id="UP000765509"/>
    </source>
</evidence>
<organism evidence="2 3">
    <name type="scientific">Austropuccinia psidii MF-1</name>
    <dbReference type="NCBI Taxonomy" id="1389203"/>
    <lineage>
        <taxon>Eukaryota</taxon>
        <taxon>Fungi</taxon>
        <taxon>Dikarya</taxon>
        <taxon>Basidiomycota</taxon>
        <taxon>Pucciniomycotina</taxon>
        <taxon>Pucciniomycetes</taxon>
        <taxon>Pucciniales</taxon>
        <taxon>Sphaerophragmiaceae</taxon>
        <taxon>Austropuccinia</taxon>
    </lineage>
</organism>
<dbReference type="AlphaFoldDB" id="A0A9Q3PB22"/>